<evidence type="ECO:0000313" key="3">
    <source>
        <dbReference type="EMBL" id="KAK4123611.1"/>
    </source>
</evidence>
<dbReference type="InterPro" id="IPR040357">
    <property type="entry name" value="Vma22/CCDC115"/>
</dbReference>
<dbReference type="GO" id="GO:0051082">
    <property type="term" value="F:unfolded protein binding"/>
    <property type="evidence" value="ECO:0007669"/>
    <property type="project" value="TreeGrafter"/>
</dbReference>
<gene>
    <name evidence="3" type="ORF">N657DRAFT_539871</name>
</gene>
<dbReference type="Pfam" id="PF21730">
    <property type="entry name" value="Vma22_CCDC115"/>
    <property type="match status" value="1"/>
</dbReference>
<accession>A0AAN6U0M1</accession>
<dbReference type="AlphaFoldDB" id="A0AAN6U0M1"/>
<sequence>INRLLQHYLALLNEYTDLRSTLNTVQTRLFQSLARANFAAERGVRYYGQDYYDERMQASRRPESGTSSRIDEENQGTGEQEEGGPASVEAKDVSKSERRPESTGYDDRGNEKKRLPLPNNLPTEDTKPNHSSSSSSSRQKAADPLHWFGILTPPPLRQAQGHAIKAVEDIIPRLATLSAEMARVELEVRRARKRRAK</sequence>
<feature type="non-terminal residue" evidence="3">
    <location>
        <position position="197"/>
    </location>
</feature>
<proteinExistence type="predicted"/>
<feature type="non-terminal residue" evidence="3">
    <location>
        <position position="1"/>
    </location>
</feature>
<dbReference type="GO" id="GO:0070072">
    <property type="term" value="P:vacuolar proton-transporting V-type ATPase complex assembly"/>
    <property type="evidence" value="ECO:0007669"/>
    <property type="project" value="InterPro"/>
</dbReference>
<evidence type="ECO:0000256" key="1">
    <source>
        <dbReference type="ARBA" id="ARBA00093634"/>
    </source>
</evidence>
<dbReference type="Proteomes" id="UP001302602">
    <property type="component" value="Unassembled WGS sequence"/>
</dbReference>
<dbReference type="GeneID" id="87824584"/>
<protein>
    <recommendedName>
        <fullName evidence="1">Vacuolar ATPase assembly protein VMA22</fullName>
    </recommendedName>
</protein>
<dbReference type="GO" id="GO:1990871">
    <property type="term" value="C:Vma12-Vma22 assembly complex"/>
    <property type="evidence" value="ECO:0007669"/>
    <property type="project" value="TreeGrafter"/>
</dbReference>
<evidence type="ECO:0000256" key="2">
    <source>
        <dbReference type="SAM" id="MobiDB-lite"/>
    </source>
</evidence>
<dbReference type="PANTHER" id="PTHR31996">
    <property type="entry name" value="COILED-COIL DOMAIN-CONTAINING PROTEIN 115"/>
    <property type="match status" value="1"/>
</dbReference>
<dbReference type="EMBL" id="MU853228">
    <property type="protein sequence ID" value="KAK4123611.1"/>
    <property type="molecule type" value="Genomic_DNA"/>
</dbReference>
<comment type="caution">
    <text evidence="3">The sequence shown here is derived from an EMBL/GenBank/DDBJ whole genome shotgun (WGS) entry which is preliminary data.</text>
</comment>
<evidence type="ECO:0000313" key="4">
    <source>
        <dbReference type="Proteomes" id="UP001302602"/>
    </source>
</evidence>
<feature type="compositionally biased region" description="Basic and acidic residues" evidence="2">
    <location>
        <begin position="89"/>
        <end position="114"/>
    </location>
</feature>
<keyword evidence="4" id="KW-1185">Reference proteome</keyword>
<name>A0AAN6U0M1_9PEZI</name>
<organism evidence="3 4">
    <name type="scientific">Parathielavia appendiculata</name>
    <dbReference type="NCBI Taxonomy" id="2587402"/>
    <lineage>
        <taxon>Eukaryota</taxon>
        <taxon>Fungi</taxon>
        <taxon>Dikarya</taxon>
        <taxon>Ascomycota</taxon>
        <taxon>Pezizomycotina</taxon>
        <taxon>Sordariomycetes</taxon>
        <taxon>Sordariomycetidae</taxon>
        <taxon>Sordariales</taxon>
        <taxon>Chaetomiaceae</taxon>
        <taxon>Parathielavia</taxon>
    </lineage>
</organism>
<reference evidence="3" key="1">
    <citation type="journal article" date="2023" name="Mol. Phylogenet. Evol.">
        <title>Genome-scale phylogeny and comparative genomics of the fungal order Sordariales.</title>
        <authorList>
            <person name="Hensen N."/>
            <person name="Bonometti L."/>
            <person name="Westerberg I."/>
            <person name="Brannstrom I.O."/>
            <person name="Guillou S."/>
            <person name="Cros-Aarteil S."/>
            <person name="Calhoun S."/>
            <person name="Haridas S."/>
            <person name="Kuo A."/>
            <person name="Mondo S."/>
            <person name="Pangilinan J."/>
            <person name="Riley R."/>
            <person name="LaButti K."/>
            <person name="Andreopoulos B."/>
            <person name="Lipzen A."/>
            <person name="Chen C."/>
            <person name="Yan M."/>
            <person name="Daum C."/>
            <person name="Ng V."/>
            <person name="Clum A."/>
            <person name="Steindorff A."/>
            <person name="Ohm R.A."/>
            <person name="Martin F."/>
            <person name="Silar P."/>
            <person name="Natvig D.O."/>
            <person name="Lalanne C."/>
            <person name="Gautier V."/>
            <person name="Ament-Velasquez S.L."/>
            <person name="Kruys A."/>
            <person name="Hutchinson M.I."/>
            <person name="Powell A.J."/>
            <person name="Barry K."/>
            <person name="Miller A.N."/>
            <person name="Grigoriev I.V."/>
            <person name="Debuchy R."/>
            <person name="Gladieux P."/>
            <person name="Hiltunen Thoren M."/>
            <person name="Johannesson H."/>
        </authorList>
    </citation>
    <scope>NUCLEOTIDE SEQUENCE</scope>
    <source>
        <strain evidence="3">CBS 731.68</strain>
    </source>
</reference>
<reference evidence="3" key="2">
    <citation type="submission" date="2023-05" db="EMBL/GenBank/DDBJ databases">
        <authorList>
            <consortium name="Lawrence Berkeley National Laboratory"/>
            <person name="Steindorff A."/>
            <person name="Hensen N."/>
            <person name="Bonometti L."/>
            <person name="Westerberg I."/>
            <person name="Brannstrom I.O."/>
            <person name="Guillou S."/>
            <person name="Cros-Aarteil S."/>
            <person name="Calhoun S."/>
            <person name="Haridas S."/>
            <person name="Kuo A."/>
            <person name="Mondo S."/>
            <person name="Pangilinan J."/>
            <person name="Riley R."/>
            <person name="Labutti K."/>
            <person name="Andreopoulos B."/>
            <person name="Lipzen A."/>
            <person name="Chen C."/>
            <person name="Yanf M."/>
            <person name="Daum C."/>
            <person name="Ng V."/>
            <person name="Clum A."/>
            <person name="Ohm R."/>
            <person name="Martin F."/>
            <person name="Silar P."/>
            <person name="Natvig D."/>
            <person name="Lalanne C."/>
            <person name="Gautier V."/>
            <person name="Ament-Velasquez S.L."/>
            <person name="Kruys A."/>
            <person name="Hutchinson M.I."/>
            <person name="Powell A.J."/>
            <person name="Barry K."/>
            <person name="Miller A.N."/>
            <person name="Grigoriev I.V."/>
            <person name="Debuchy R."/>
            <person name="Gladieux P."/>
            <person name="Thoren M.H."/>
            <person name="Johannesson H."/>
        </authorList>
    </citation>
    <scope>NUCLEOTIDE SEQUENCE</scope>
    <source>
        <strain evidence="3">CBS 731.68</strain>
    </source>
</reference>
<dbReference type="PANTHER" id="PTHR31996:SF2">
    <property type="entry name" value="COILED-COIL DOMAIN-CONTAINING PROTEIN 115"/>
    <property type="match status" value="1"/>
</dbReference>
<feature type="region of interest" description="Disordered" evidence="2">
    <location>
        <begin position="55"/>
        <end position="141"/>
    </location>
</feature>
<dbReference type="RefSeq" id="XP_062647382.1">
    <property type="nucleotide sequence ID" value="XM_062787814.1"/>
</dbReference>